<keyword evidence="4" id="KW-1185">Reference proteome</keyword>
<feature type="transmembrane region" description="Helical" evidence="2">
    <location>
        <begin position="60"/>
        <end position="82"/>
    </location>
</feature>
<keyword evidence="2" id="KW-1133">Transmembrane helix</keyword>
<accession>A0A6A5JY48</accession>
<proteinExistence type="predicted"/>
<organism evidence="3 4">
    <name type="scientific">Decorospora gaudefroyi</name>
    <dbReference type="NCBI Taxonomy" id="184978"/>
    <lineage>
        <taxon>Eukaryota</taxon>
        <taxon>Fungi</taxon>
        <taxon>Dikarya</taxon>
        <taxon>Ascomycota</taxon>
        <taxon>Pezizomycotina</taxon>
        <taxon>Dothideomycetes</taxon>
        <taxon>Pleosporomycetidae</taxon>
        <taxon>Pleosporales</taxon>
        <taxon>Pleosporineae</taxon>
        <taxon>Pleosporaceae</taxon>
        <taxon>Decorospora</taxon>
    </lineage>
</organism>
<dbReference type="OrthoDB" id="3695447at2759"/>
<reference evidence="3" key="1">
    <citation type="submission" date="2020-01" db="EMBL/GenBank/DDBJ databases">
        <authorList>
            <consortium name="DOE Joint Genome Institute"/>
            <person name="Haridas S."/>
            <person name="Albert R."/>
            <person name="Binder M."/>
            <person name="Bloem J."/>
            <person name="Labutti K."/>
            <person name="Salamov A."/>
            <person name="Andreopoulos B."/>
            <person name="Baker S.E."/>
            <person name="Barry K."/>
            <person name="Bills G."/>
            <person name="Bluhm B.H."/>
            <person name="Cannon C."/>
            <person name="Castanera R."/>
            <person name="Culley D.E."/>
            <person name="Daum C."/>
            <person name="Ezra D."/>
            <person name="Gonzalez J.B."/>
            <person name="Henrissat B."/>
            <person name="Kuo A."/>
            <person name="Liang C."/>
            <person name="Lipzen A."/>
            <person name="Lutzoni F."/>
            <person name="Magnuson J."/>
            <person name="Mondo S."/>
            <person name="Nolan M."/>
            <person name="Ohm R."/>
            <person name="Pangilinan J."/>
            <person name="Park H.-J."/>
            <person name="Ramirez L."/>
            <person name="Alfaro M."/>
            <person name="Sun H."/>
            <person name="Tritt A."/>
            <person name="Yoshinaga Y."/>
            <person name="Zwiers L.-H."/>
            <person name="Turgeon B.G."/>
            <person name="Goodwin S.B."/>
            <person name="Spatafora J.W."/>
            <person name="Crous P.W."/>
            <person name="Grigoriev I.V."/>
        </authorList>
    </citation>
    <scope>NUCLEOTIDE SEQUENCE</scope>
    <source>
        <strain evidence="3">P77</strain>
    </source>
</reference>
<name>A0A6A5JY48_9PLEO</name>
<feature type="region of interest" description="Disordered" evidence="1">
    <location>
        <begin position="1"/>
        <end position="43"/>
    </location>
</feature>
<keyword evidence="2" id="KW-0812">Transmembrane</keyword>
<evidence type="ECO:0000313" key="4">
    <source>
        <dbReference type="Proteomes" id="UP000800040"/>
    </source>
</evidence>
<evidence type="ECO:0000256" key="2">
    <source>
        <dbReference type="SAM" id="Phobius"/>
    </source>
</evidence>
<evidence type="ECO:0000313" key="3">
    <source>
        <dbReference type="EMBL" id="KAF1829865.1"/>
    </source>
</evidence>
<sequence>MSPKLNNNSLTINEPIPLQPMGVPADHVDPNHPHFPTDPEAQLPPRQHFAAVPCLSKKKLVLLGTLLVLGSLIAALYVGIIVGKKNGIFEPNTTPTSTLETVSVTKTVLSTSYLPVSVFPKPTTVTQVLSLIQDFPKPTVTVPFEAPVRPTMVVSTVLSITM</sequence>
<dbReference type="Proteomes" id="UP000800040">
    <property type="component" value="Unassembled WGS sequence"/>
</dbReference>
<protein>
    <submittedName>
        <fullName evidence="3">Uncharacterized protein</fullName>
    </submittedName>
</protein>
<evidence type="ECO:0000256" key="1">
    <source>
        <dbReference type="SAM" id="MobiDB-lite"/>
    </source>
</evidence>
<dbReference type="AlphaFoldDB" id="A0A6A5JY48"/>
<dbReference type="EMBL" id="ML975421">
    <property type="protein sequence ID" value="KAF1829865.1"/>
    <property type="molecule type" value="Genomic_DNA"/>
</dbReference>
<keyword evidence="2" id="KW-0472">Membrane</keyword>
<feature type="compositionally biased region" description="Polar residues" evidence="1">
    <location>
        <begin position="1"/>
        <end position="12"/>
    </location>
</feature>
<feature type="compositionally biased region" description="Basic and acidic residues" evidence="1">
    <location>
        <begin position="26"/>
        <end position="37"/>
    </location>
</feature>
<gene>
    <name evidence="3" type="ORF">BDW02DRAFT_602201</name>
</gene>